<evidence type="ECO:0000256" key="12">
    <source>
        <dbReference type="ARBA" id="ARBA00023139"/>
    </source>
</evidence>
<dbReference type="GO" id="GO:0006811">
    <property type="term" value="P:monoatomic ion transport"/>
    <property type="evidence" value="ECO:0007669"/>
    <property type="project" value="UniProtKB-KW"/>
</dbReference>
<sequence>MAHKYIFLATLGLATACSEVQQYQASPGEVAPSAPSLSQRYRLAAGDKVRITVFNEPDLSGEFQVAPDQTIAFPLIGHIDASGASADELAHRITARLAQGYLNNPIVTAEVSLFRPFYVLGEVNHPGEYPYTSSLTVLQAVAAAEGFTYRANKRVVLLKRANSGHEVAVEITSDLHVFPGDTVRIKERYF</sequence>
<gene>
    <name evidence="17" type="ORF">I5E68_13490</name>
</gene>
<evidence type="ECO:0000313" key="17">
    <source>
        <dbReference type="EMBL" id="MBH0113955.1"/>
    </source>
</evidence>
<dbReference type="InterPro" id="IPR054765">
    <property type="entry name" value="SLBB_dom"/>
</dbReference>
<keyword evidence="14" id="KW-0449">Lipoprotein</keyword>
<dbReference type="AlphaFoldDB" id="A0A931HD90"/>
<keyword evidence="10" id="KW-0626">Porin</keyword>
<organism evidence="17 18">
    <name type="scientific">Novosphingobium aureum</name>
    <dbReference type="NCBI Taxonomy" id="2792964"/>
    <lineage>
        <taxon>Bacteria</taxon>
        <taxon>Pseudomonadati</taxon>
        <taxon>Pseudomonadota</taxon>
        <taxon>Alphaproteobacteria</taxon>
        <taxon>Sphingomonadales</taxon>
        <taxon>Sphingomonadaceae</taxon>
        <taxon>Novosphingobium</taxon>
    </lineage>
</organism>
<name>A0A931HD90_9SPHN</name>
<keyword evidence="18" id="KW-1185">Reference proteome</keyword>
<evidence type="ECO:0000256" key="5">
    <source>
        <dbReference type="ARBA" id="ARBA00022597"/>
    </source>
</evidence>
<evidence type="ECO:0000256" key="4">
    <source>
        <dbReference type="ARBA" id="ARBA00022452"/>
    </source>
</evidence>
<evidence type="ECO:0000256" key="13">
    <source>
        <dbReference type="ARBA" id="ARBA00023237"/>
    </source>
</evidence>
<dbReference type="Gene3D" id="3.30.1950.10">
    <property type="entry name" value="wza like domain"/>
    <property type="match status" value="1"/>
</dbReference>
<keyword evidence="11" id="KW-0472">Membrane</keyword>
<proteinExistence type="inferred from homology"/>
<dbReference type="Gene3D" id="3.10.560.10">
    <property type="entry name" value="Outer membrane lipoprotein wza domain like"/>
    <property type="match status" value="1"/>
</dbReference>
<keyword evidence="12" id="KW-0564">Palmitate</keyword>
<evidence type="ECO:0000256" key="7">
    <source>
        <dbReference type="ARBA" id="ARBA00022729"/>
    </source>
</evidence>
<dbReference type="GO" id="GO:0009279">
    <property type="term" value="C:cell outer membrane"/>
    <property type="evidence" value="ECO:0007669"/>
    <property type="project" value="UniProtKB-SubCell"/>
</dbReference>
<protein>
    <submittedName>
        <fullName evidence="17">Polysaccharide export protein</fullName>
    </submittedName>
</protein>
<dbReference type="PANTHER" id="PTHR33619:SF3">
    <property type="entry name" value="POLYSACCHARIDE EXPORT PROTEIN GFCE-RELATED"/>
    <property type="match status" value="1"/>
</dbReference>
<evidence type="ECO:0000256" key="9">
    <source>
        <dbReference type="ARBA" id="ARBA00023065"/>
    </source>
</evidence>
<evidence type="ECO:0000256" key="2">
    <source>
        <dbReference type="ARBA" id="ARBA00009450"/>
    </source>
</evidence>
<evidence type="ECO:0000256" key="3">
    <source>
        <dbReference type="ARBA" id="ARBA00022448"/>
    </source>
</evidence>
<evidence type="ECO:0000259" key="16">
    <source>
        <dbReference type="Pfam" id="PF22461"/>
    </source>
</evidence>
<keyword evidence="3" id="KW-0813">Transport</keyword>
<dbReference type="PROSITE" id="PS51257">
    <property type="entry name" value="PROKAR_LIPOPROTEIN"/>
    <property type="match status" value="1"/>
</dbReference>
<dbReference type="GO" id="GO:0015288">
    <property type="term" value="F:porin activity"/>
    <property type="evidence" value="ECO:0007669"/>
    <property type="project" value="UniProtKB-KW"/>
</dbReference>
<dbReference type="Proteomes" id="UP000617634">
    <property type="component" value="Unassembled WGS sequence"/>
</dbReference>
<dbReference type="InterPro" id="IPR049712">
    <property type="entry name" value="Poly_export"/>
</dbReference>
<dbReference type="Pfam" id="PF22461">
    <property type="entry name" value="SLBB_2"/>
    <property type="match status" value="1"/>
</dbReference>
<comment type="caution">
    <text evidence="17">The sequence shown here is derived from an EMBL/GenBank/DDBJ whole genome shotgun (WGS) entry which is preliminary data.</text>
</comment>
<accession>A0A931HD90</accession>
<feature type="domain" description="SLBB" evidence="16">
    <location>
        <begin position="117"/>
        <end position="170"/>
    </location>
</feature>
<keyword evidence="7" id="KW-0732">Signal</keyword>
<evidence type="ECO:0000256" key="11">
    <source>
        <dbReference type="ARBA" id="ARBA00023136"/>
    </source>
</evidence>
<dbReference type="Pfam" id="PF02563">
    <property type="entry name" value="Poly_export"/>
    <property type="match status" value="1"/>
</dbReference>
<evidence type="ECO:0000256" key="1">
    <source>
        <dbReference type="ARBA" id="ARBA00004571"/>
    </source>
</evidence>
<feature type="domain" description="Polysaccharide export protein N-terminal" evidence="15">
    <location>
        <begin position="38"/>
        <end position="111"/>
    </location>
</feature>
<keyword evidence="8" id="KW-0625">Polysaccharide transport</keyword>
<dbReference type="GO" id="GO:0046930">
    <property type="term" value="C:pore complex"/>
    <property type="evidence" value="ECO:0007669"/>
    <property type="project" value="UniProtKB-KW"/>
</dbReference>
<evidence type="ECO:0000313" key="18">
    <source>
        <dbReference type="Proteomes" id="UP000617634"/>
    </source>
</evidence>
<evidence type="ECO:0000256" key="14">
    <source>
        <dbReference type="ARBA" id="ARBA00023288"/>
    </source>
</evidence>
<keyword evidence="4" id="KW-1134">Transmembrane beta strand</keyword>
<reference evidence="17" key="1">
    <citation type="submission" date="2020-11" db="EMBL/GenBank/DDBJ databases">
        <title>Novosphingobium aureum sp. nov., a marine bacterium isolated from sediment of a salt flat.</title>
        <authorList>
            <person name="Yoo Y."/>
            <person name="Kim J.-J."/>
        </authorList>
    </citation>
    <scope>NUCLEOTIDE SEQUENCE</scope>
    <source>
        <strain evidence="17">YJ-S2-02</strain>
    </source>
</reference>
<evidence type="ECO:0000256" key="10">
    <source>
        <dbReference type="ARBA" id="ARBA00023114"/>
    </source>
</evidence>
<comment type="subcellular location">
    <subcellularLocation>
        <location evidence="1">Cell outer membrane</location>
        <topology evidence="1">Multi-pass membrane protein</topology>
    </subcellularLocation>
</comment>
<evidence type="ECO:0000256" key="8">
    <source>
        <dbReference type="ARBA" id="ARBA00023047"/>
    </source>
</evidence>
<evidence type="ECO:0000259" key="15">
    <source>
        <dbReference type="Pfam" id="PF02563"/>
    </source>
</evidence>
<comment type="similarity">
    <text evidence="2">Belongs to the BexD/CtrA/VexA family.</text>
</comment>
<dbReference type="PANTHER" id="PTHR33619">
    <property type="entry name" value="POLYSACCHARIDE EXPORT PROTEIN GFCE-RELATED"/>
    <property type="match status" value="1"/>
</dbReference>
<dbReference type="InterPro" id="IPR003715">
    <property type="entry name" value="Poly_export_N"/>
</dbReference>
<keyword evidence="5" id="KW-0762">Sugar transport</keyword>
<keyword evidence="6" id="KW-0812">Transmembrane</keyword>
<dbReference type="GO" id="GO:0015159">
    <property type="term" value="F:polysaccharide transmembrane transporter activity"/>
    <property type="evidence" value="ECO:0007669"/>
    <property type="project" value="InterPro"/>
</dbReference>
<keyword evidence="13" id="KW-0998">Cell outer membrane</keyword>
<dbReference type="EMBL" id="JADZGI010000002">
    <property type="protein sequence ID" value="MBH0113955.1"/>
    <property type="molecule type" value="Genomic_DNA"/>
</dbReference>
<evidence type="ECO:0000256" key="6">
    <source>
        <dbReference type="ARBA" id="ARBA00022692"/>
    </source>
</evidence>
<keyword evidence="9" id="KW-0406">Ion transport</keyword>